<evidence type="ECO:0000313" key="2">
    <source>
        <dbReference type="Proteomes" id="UP000711407"/>
    </source>
</evidence>
<protein>
    <submittedName>
        <fullName evidence="1">DUF6056 family protein</fullName>
    </submittedName>
</protein>
<comment type="caution">
    <text evidence="1">The sequence shown here is derived from an EMBL/GenBank/DDBJ whole genome shotgun (WGS) entry which is preliminary data.</text>
</comment>
<name>A0A4Q0UAA8_9BACT</name>
<dbReference type="InterPro" id="IPR045691">
    <property type="entry name" value="DUF6056"/>
</dbReference>
<dbReference type="Proteomes" id="UP000711407">
    <property type="component" value="Unassembled WGS sequence"/>
</dbReference>
<reference evidence="1" key="2">
    <citation type="submission" date="2021-09" db="EMBL/GenBank/DDBJ databases">
        <authorList>
            <person name="Gilroy R."/>
        </authorList>
    </citation>
    <scope>NUCLEOTIDE SEQUENCE</scope>
    <source>
        <strain evidence="1">4100</strain>
    </source>
</reference>
<dbReference type="AlphaFoldDB" id="A0A4Q0UAA8"/>
<gene>
    <name evidence="1" type="ORF">K8V47_10405</name>
</gene>
<reference evidence="1" key="1">
    <citation type="journal article" date="2021" name="PeerJ">
        <title>Extensive microbial diversity within the chicken gut microbiome revealed by metagenomics and culture.</title>
        <authorList>
            <person name="Gilroy R."/>
            <person name="Ravi A."/>
            <person name="Getino M."/>
            <person name="Pursley I."/>
            <person name="Horton D.L."/>
            <person name="Alikhan N.F."/>
            <person name="Baker D."/>
            <person name="Gharbi K."/>
            <person name="Hall N."/>
            <person name="Watson M."/>
            <person name="Adriaenssens E.M."/>
            <person name="Foster-Nyarko E."/>
            <person name="Jarju S."/>
            <person name="Secka A."/>
            <person name="Antonio M."/>
            <person name="Oren A."/>
            <person name="Chaudhuri R.R."/>
            <person name="La Ragione R."/>
            <person name="Hildebrand F."/>
            <person name="Pallen M.J."/>
        </authorList>
    </citation>
    <scope>NUCLEOTIDE SEQUENCE</scope>
    <source>
        <strain evidence="1">4100</strain>
    </source>
</reference>
<dbReference type="EMBL" id="DYXT01000058">
    <property type="protein sequence ID" value="HJE40148.1"/>
    <property type="molecule type" value="Genomic_DNA"/>
</dbReference>
<organism evidence="1 2">
    <name type="scientific">Candidatus Amulumruptor caecigallinarius</name>
    <dbReference type="NCBI Taxonomy" id="2109911"/>
    <lineage>
        <taxon>Bacteria</taxon>
        <taxon>Pseudomonadati</taxon>
        <taxon>Bacteroidota</taxon>
        <taxon>Bacteroidia</taxon>
        <taxon>Bacteroidales</taxon>
        <taxon>Muribaculaceae</taxon>
        <taxon>Candidatus Amulumruptor</taxon>
    </lineage>
</organism>
<evidence type="ECO:0000313" key="1">
    <source>
        <dbReference type="EMBL" id="HJE40148.1"/>
    </source>
</evidence>
<proteinExistence type="predicted"/>
<accession>A0A4Q0UAA8</accession>
<dbReference type="Pfam" id="PF19528">
    <property type="entry name" value="DUF6056"/>
    <property type="match status" value="1"/>
</dbReference>
<sequence length="540" mass="60541">MKTLRLPHTNPRFAIALVVIAAGYALFSFLTPFQYDDFAFLGSYLQHSNNDPTFSLDSFLGTCAEIRKYDNGRLANILDLFVIVCVPKWIFDVLTGAVTAGIFYFITVFIVSCAPRRAAHNLSFPVVTVCWALSMVALPWRNNMLVPDYALNYLYSSFFNLLFLYLAAICENKGLRGWKLAGACVTAFVAAAFHEGFSAPIGLGLLVFASLRRLRLRASWWAVTVSYAIGALAIFTAPVIWQRTGREVGTLLHGSPLNVLVFMCPLAAIFLIMLAALAITPAGRKAVLKLCGSQVYIVAVVALAASFIMCLILDPLPRNAWLPEILAEITLMGLIILYLPDRWIHSLSFRVSVWSLLILTVAFMANVLRWQYLFYTQDREIHYLIKESTDGTVYYDVFPPEHLPKTVLYQPAHATWIHNFHLVSVNQCNSTRPMIAVVPTALRDFSINNAKPLRGEPGFYTHDNVMVYLNKPDTPYKVASLNGQRGGTYRLSLQTADGRSYNVLAERFRFISIEGDTLYYVRPPLPDLDSEIVSAAWTER</sequence>